<name>A0A1G9XIR9_9ACTN</name>
<reference evidence="2 3" key="1">
    <citation type="submission" date="2016-10" db="EMBL/GenBank/DDBJ databases">
        <authorList>
            <person name="de Groot N.N."/>
        </authorList>
    </citation>
    <scope>NUCLEOTIDE SEQUENCE [LARGE SCALE GENOMIC DNA]</scope>
    <source>
        <strain evidence="2 3">CGMCC 1.11147</strain>
    </source>
</reference>
<keyword evidence="3" id="KW-1185">Reference proteome</keyword>
<protein>
    <submittedName>
        <fullName evidence="2">2-oxoacid dehydrogenases acyltransferase (Catalytic domain)</fullName>
    </submittedName>
</protein>
<dbReference type="GO" id="GO:0016746">
    <property type="term" value="F:acyltransferase activity"/>
    <property type="evidence" value="ECO:0007669"/>
    <property type="project" value="UniProtKB-KW"/>
</dbReference>
<organism evidence="2 3">
    <name type="scientific">Nocardioides szechwanensis</name>
    <dbReference type="NCBI Taxonomy" id="1005944"/>
    <lineage>
        <taxon>Bacteria</taxon>
        <taxon>Bacillati</taxon>
        <taxon>Actinomycetota</taxon>
        <taxon>Actinomycetes</taxon>
        <taxon>Propionibacteriales</taxon>
        <taxon>Nocardioidaceae</taxon>
        <taxon>Nocardioides</taxon>
    </lineage>
</organism>
<dbReference type="SUPFAM" id="SSF52777">
    <property type="entry name" value="CoA-dependent acyltransferases"/>
    <property type="match status" value="1"/>
</dbReference>
<evidence type="ECO:0000259" key="1">
    <source>
        <dbReference type="Pfam" id="PF00198"/>
    </source>
</evidence>
<dbReference type="Gene3D" id="3.30.559.10">
    <property type="entry name" value="Chloramphenicol acetyltransferase-like domain"/>
    <property type="match status" value="2"/>
</dbReference>
<feature type="domain" description="2-oxoacid dehydrogenase acyltransferase catalytic" evidence="1">
    <location>
        <begin position="198"/>
        <end position="279"/>
    </location>
</feature>
<dbReference type="EMBL" id="FNIC01000001">
    <property type="protein sequence ID" value="SDM96732.1"/>
    <property type="molecule type" value="Genomic_DNA"/>
</dbReference>
<keyword evidence="2" id="KW-0012">Acyltransferase</keyword>
<dbReference type="Pfam" id="PF00198">
    <property type="entry name" value="2-oxoacid_dh"/>
    <property type="match status" value="1"/>
</dbReference>
<evidence type="ECO:0000313" key="3">
    <source>
        <dbReference type="Proteomes" id="UP000199004"/>
    </source>
</evidence>
<evidence type="ECO:0000313" key="2">
    <source>
        <dbReference type="EMBL" id="SDM96732.1"/>
    </source>
</evidence>
<keyword evidence="2" id="KW-0808">Transferase</keyword>
<gene>
    <name evidence="2" type="ORF">SAMN05192576_1388</name>
</gene>
<sequence>MLPNVFTRRSDGIYLGKVQAMRRIVPYLMPTRTEATVYYEQHLQVGDLLAWLEDTNAGRPPAEHVTLFHVFLTALARTLKLRPEVNRFIAGRRTYQHTEISISFIVKTAMRDDAPETQARLVFTGDETVAQVRDVVTAAVSHGRGSEQGDDDRLVDFFASWPRPVLGLISRAITSLDYHNALPGPLRDAIPLYTSVYLVNTGSIGIDAPFHHLFEYGSASVFVAIGRVAKEPVIDEHDQVVAKDRVTTRFTLDERASDGFYFARTAEVFRRLVEEPELLATADVTAEQILGGWPHRS</sequence>
<dbReference type="STRING" id="1005944.SAMN05192576_1388"/>
<dbReference type="InterPro" id="IPR001078">
    <property type="entry name" value="2-oxoacid_DH_actylTfrase"/>
</dbReference>
<proteinExistence type="predicted"/>
<accession>A0A1G9XIR9</accession>
<dbReference type="AlphaFoldDB" id="A0A1G9XIR9"/>
<dbReference type="InterPro" id="IPR023213">
    <property type="entry name" value="CAT-like_dom_sf"/>
</dbReference>
<dbReference type="Proteomes" id="UP000199004">
    <property type="component" value="Unassembled WGS sequence"/>
</dbReference>